<dbReference type="AlphaFoldDB" id="L8YDJ6"/>
<gene>
    <name evidence="15" type="ORF">TREES_T100011165</name>
</gene>
<name>L8YDJ6_TUPCH</name>
<feature type="region of interest" description="Disordered" evidence="11">
    <location>
        <begin position="1"/>
        <end position="35"/>
    </location>
</feature>
<feature type="domain" description="Myb-like" evidence="12">
    <location>
        <begin position="632"/>
        <end position="683"/>
    </location>
</feature>
<dbReference type="EMBL" id="KB362898">
    <property type="protein sequence ID" value="ELV13154.1"/>
    <property type="molecule type" value="Genomic_DNA"/>
</dbReference>
<dbReference type="InterPro" id="IPR017930">
    <property type="entry name" value="Myb_dom"/>
</dbReference>
<sequence>MGYGLGYQQPFFEDPTGAGDPLDEDDEDGGWNGVYLPSAVEQTHSSRVPASTSPCGTYLSFFSTPSELAGPESLPPWALSDTDSRVSPTSPTGSPSTDFAGHGESLGHRHLQTLQISYEAAQLSSIKRENEALRSGQGASLAVVKQNTDVALQNLRVVMNSAHASINAARAPGPWPLPRGSSAFAGLLLWQVQSLSCQLCPFQAAGFRSRDLEPGRRDPQVAAMDVDAERERIVEEIRELERILGAGSSGDHGQVSESSLDSDSGAASGGDTYVVPEAQRRPMDLCVMCPYGGFLAHDQEEEKWGEASDGEDDPRDKALPEDPETCLQLNMVYQEVVREKLAEVSLLLAQNREQQEEVTWDLAGSKGPKVKDGKSSASHVYIGHFMKPYFRDRVTGMGPPANEDTREKAAQGVKTFEELLVTKSSVQGEEAARSRPAHSQLALHPPRRLEYLQQKQSRASCEQERQMLERQTRDAEQEVQTLSQLPEETLLGSRLDSHDWEKISNVNFEGRRSAEEVRKFWQNSEHPSINKQDWSGEEVERLQAIAATHGHLEWQEVAEELGTGRSAFQCLQQFQRHNPALRRRAWTEEEDRVLAQLVQEMRVGRHPPLPVVYYMEGRDSMQLIYRWTKSLDPSLKRGLWAPEEDAKLLRAVAKYGEQDWFRIRQEVPGRSDAQCRDRYLRRLHFSLKKGRWSAQEEEQLLRLIEKYGVGHWAKIASELPHRSGSQCLSKWKIMTGDGQCLLKVPRESVLRVLRTGMAARRRMLKPRRPPRPGPPQRAGPGSAAGPHLQRLGHGTVQNGQRRRRPLHRRLLECRLLLAVSSWVGDVILPCTRAQSPSTQLTSADSIREQLRGARLASTPVFAIFIQEEPESEDENLGELEGRQPGCVAPSPSPVEGALGPCKGPVPSCLDAAADLDVLRTRHALHARKRRRLSGGQVSWGGPPWNWERSPQRSLQGTLSLSLLRGATTTAAMPLWPHC</sequence>
<evidence type="ECO:0000259" key="12">
    <source>
        <dbReference type="PROSITE" id="PS50090"/>
    </source>
</evidence>
<evidence type="ECO:0000256" key="1">
    <source>
        <dbReference type="ARBA" id="ARBA00022553"/>
    </source>
</evidence>
<protein>
    <recommendedName>
        <fullName evidence="8">snRNA-activating protein complex subunit 4</fullName>
    </recommendedName>
    <alternativeName>
        <fullName evidence="9">snRNA-activating protein complex 190 kDa subunit</fullName>
    </alternativeName>
</protein>
<dbReference type="CDD" id="cd00167">
    <property type="entry name" value="SANT"/>
    <property type="match status" value="3"/>
</dbReference>
<feature type="region of interest" description="Disordered" evidence="11">
    <location>
        <begin position="72"/>
        <end position="104"/>
    </location>
</feature>
<comment type="function">
    <text evidence="7">Part of the SNAPc complex required for the transcription of both RNA polymerase II and III small-nuclear RNA genes. Binds to the proximal sequence element (PSE), a non-TATA-box basal promoter element common to these 2 types of genes. Recruits TBP and BRF2 to the U6 snRNA TATA box.</text>
</comment>
<accession>L8YDJ6</accession>
<feature type="compositionally biased region" description="Low complexity" evidence="11">
    <location>
        <begin position="256"/>
        <end position="271"/>
    </location>
</feature>
<feature type="domain" description="Myb-like" evidence="12">
    <location>
        <begin position="526"/>
        <end position="578"/>
    </location>
</feature>
<evidence type="ECO:0000256" key="5">
    <source>
        <dbReference type="ARBA" id="ARBA00023163"/>
    </source>
</evidence>
<evidence type="ECO:0000256" key="6">
    <source>
        <dbReference type="ARBA" id="ARBA00023242"/>
    </source>
</evidence>
<evidence type="ECO:0000256" key="4">
    <source>
        <dbReference type="ARBA" id="ARBA00023125"/>
    </source>
</evidence>
<dbReference type="InterPro" id="IPR009057">
    <property type="entry name" value="Homeodomain-like_sf"/>
</dbReference>
<dbReference type="PROSITE" id="PS51293">
    <property type="entry name" value="SANT"/>
    <property type="match status" value="1"/>
</dbReference>
<keyword evidence="10" id="KW-0175">Coiled coil</keyword>
<evidence type="ECO:0000256" key="10">
    <source>
        <dbReference type="SAM" id="Coils"/>
    </source>
</evidence>
<feature type="domain" description="HTH myb-type" evidence="14">
    <location>
        <begin position="632"/>
        <end position="687"/>
    </location>
</feature>
<keyword evidence="5" id="KW-0804">Transcription</keyword>
<evidence type="ECO:0000313" key="16">
    <source>
        <dbReference type="Proteomes" id="UP000011518"/>
    </source>
</evidence>
<dbReference type="GO" id="GO:0042796">
    <property type="term" value="P:snRNA transcription by RNA polymerase III"/>
    <property type="evidence" value="ECO:0007669"/>
    <property type="project" value="TreeGrafter"/>
</dbReference>
<dbReference type="PROSITE" id="PS50090">
    <property type="entry name" value="MYB_LIKE"/>
    <property type="match status" value="4"/>
</dbReference>
<dbReference type="FunFam" id="1.10.10.60:FF:000321">
    <property type="entry name" value="Small nuclear RNA-activating complex, polypeptide 4"/>
    <property type="match status" value="1"/>
</dbReference>
<dbReference type="PROSITE" id="PS51294">
    <property type="entry name" value="HTH_MYB"/>
    <property type="match status" value="3"/>
</dbReference>
<feature type="domain" description="HTH myb-type" evidence="14">
    <location>
        <begin position="688"/>
        <end position="739"/>
    </location>
</feature>
<dbReference type="SUPFAM" id="SSF46689">
    <property type="entry name" value="Homeodomain-like"/>
    <property type="match status" value="3"/>
</dbReference>
<dbReference type="GO" id="GO:0019185">
    <property type="term" value="C:snRNA-activating protein complex"/>
    <property type="evidence" value="ECO:0007669"/>
    <property type="project" value="TreeGrafter"/>
</dbReference>
<keyword evidence="1" id="KW-0597">Phosphoprotein</keyword>
<dbReference type="STRING" id="246437.L8YDJ6"/>
<organism evidence="15 16">
    <name type="scientific">Tupaia chinensis</name>
    <name type="common">Chinese tree shrew</name>
    <name type="synonym">Tupaia belangeri chinensis</name>
    <dbReference type="NCBI Taxonomy" id="246437"/>
    <lineage>
        <taxon>Eukaryota</taxon>
        <taxon>Metazoa</taxon>
        <taxon>Chordata</taxon>
        <taxon>Craniata</taxon>
        <taxon>Vertebrata</taxon>
        <taxon>Euteleostomi</taxon>
        <taxon>Mammalia</taxon>
        <taxon>Eutheria</taxon>
        <taxon>Euarchontoglires</taxon>
        <taxon>Scandentia</taxon>
        <taxon>Tupaiidae</taxon>
        <taxon>Tupaia</taxon>
    </lineage>
</organism>
<dbReference type="eggNOG" id="KOG0049">
    <property type="taxonomic scope" value="Eukaryota"/>
</dbReference>
<dbReference type="Gene3D" id="1.10.10.60">
    <property type="entry name" value="Homeodomain-like"/>
    <property type="match status" value="4"/>
</dbReference>
<dbReference type="PANTHER" id="PTHR46621">
    <property type="entry name" value="SNRNA-ACTIVATING PROTEIN COMPLEX SUBUNIT 4"/>
    <property type="match status" value="1"/>
</dbReference>
<feature type="domain" description="Myb-like" evidence="12">
    <location>
        <begin position="579"/>
        <end position="631"/>
    </location>
</feature>
<dbReference type="PANTHER" id="PTHR46621:SF1">
    <property type="entry name" value="SNRNA-ACTIVATING PROTEIN COMPLEX SUBUNIT 4"/>
    <property type="match status" value="1"/>
</dbReference>
<dbReference type="InterPro" id="IPR051575">
    <property type="entry name" value="Myb-like_DNA-bd"/>
</dbReference>
<keyword evidence="3" id="KW-0805">Transcription regulation</keyword>
<feature type="region of interest" description="Disordered" evidence="11">
    <location>
        <begin position="301"/>
        <end position="321"/>
    </location>
</feature>
<feature type="compositionally biased region" description="Low complexity" evidence="11">
    <location>
        <begin position="87"/>
        <end position="97"/>
    </location>
</feature>
<dbReference type="Proteomes" id="UP000011518">
    <property type="component" value="Unassembled WGS sequence"/>
</dbReference>
<evidence type="ECO:0000256" key="7">
    <source>
        <dbReference type="ARBA" id="ARBA00025193"/>
    </source>
</evidence>
<keyword evidence="6" id="KW-0539">Nucleus</keyword>
<feature type="domain" description="SANT" evidence="13">
    <location>
        <begin position="687"/>
        <end position="736"/>
    </location>
</feature>
<dbReference type="FunFam" id="1.10.10.60:FF:000016">
    <property type="entry name" value="Transcriptional activator Myb isoform A"/>
    <property type="match status" value="1"/>
</dbReference>
<dbReference type="InterPro" id="IPR017884">
    <property type="entry name" value="SANT_dom"/>
</dbReference>
<feature type="domain" description="Myb-like" evidence="12">
    <location>
        <begin position="684"/>
        <end position="735"/>
    </location>
</feature>
<keyword evidence="16" id="KW-1185">Reference proteome</keyword>
<dbReference type="GO" id="GO:0042795">
    <property type="term" value="P:snRNA transcription by RNA polymerase II"/>
    <property type="evidence" value="ECO:0007669"/>
    <property type="project" value="TreeGrafter"/>
</dbReference>
<keyword evidence="4" id="KW-0238">DNA-binding</keyword>
<feature type="region of interest" description="Disordered" evidence="11">
    <location>
        <begin position="760"/>
        <end position="803"/>
    </location>
</feature>
<evidence type="ECO:0000256" key="2">
    <source>
        <dbReference type="ARBA" id="ARBA00022737"/>
    </source>
</evidence>
<feature type="compositionally biased region" description="Basic residues" evidence="11">
    <location>
        <begin position="760"/>
        <end position="770"/>
    </location>
</feature>
<evidence type="ECO:0000256" key="9">
    <source>
        <dbReference type="ARBA" id="ARBA00079701"/>
    </source>
</evidence>
<dbReference type="FunFam" id="1.10.10.60:FF:000314">
    <property type="entry name" value="Small nuclear RNA-activating complex, polypeptide 4"/>
    <property type="match status" value="1"/>
</dbReference>
<reference evidence="16" key="2">
    <citation type="journal article" date="2013" name="Nat. Commun.">
        <title>Genome of the Chinese tree shrew.</title>
        <authorList>
            <person name="Fan Y."/>
            <person name="Huang Z.Y."/>
            <person name="Cao C.C."/>
            <person name="Chen C.S."/>
            <person name="Chen Y.X."/>
            <person name="Fan D.D."/>
            <person name="He J."/>
            <person name="Hou H.L."/>
            <person name="Hu L."/>
            <person name="Hu X.T."/>
            <person name="Jiang X.T."/>
            <person name="Lai R."/>
            <person name="Lang Y.S."/>
            <person name="Liang B."/>
            <person name="Liao S.G."/>
            <person name="Mu D."/>
            <person name="Ma Y.Y."/>
            <person name="Niu Y.Y."/>
            <person name="Sun X.Q."/>
            <person name="Xia J.Q."/>
            <person name="Xiao J."/>
            <person name="Xiong Z.Q."/>
            <person name="Xu L."/>
            <person name="Yang L."/>
            <person name="Zhang Y."/>
            <person name="Zhao W."/>
            <person name="Zhao X.D."/>
            <person name="Zheng Y.T."/>
            <person name="Zhou J.M."/>
            <person name="Zhu Y.B."/>
            <person name="Zhang G.J."/>
            <person name="Wang J."/>
            <person name="Yao Y.G."/>
        </authorList>
    </citation>
    <scope>NUCLEOTIDE SEQUENCE [LARGE SCALE GENOMIC DNA]</scope>
</reference>
<dbReference type="InterPro" id="IPR001005">
    <property type="entry name" value="SANT/Myb"/>
</dbReference>
<proteinExistence type="predicted"/>
<dbReference type="GO" id="GO:0001006">
    <property type="term" value="F:RNA polymerase III type 3 promoter sequence-specific DNA binding"/>
    <property type="evidence" value="ECO:0007669"/>
    <property type="project" value="TreeGrafter"/>
</dbReference>
<evidence type="ECO:0000256" key="3">
    <source>
        <dbReference type="ARBA" id="ARBA00023015"/>
    </source>
</evidence>
<feature type="domain" description="HTH myb-type" evidence="14">
    <location>
        <begin position="526"/>
        <end position="582"/>
    </location>
</feature>
<dbReference type="GO" id="GO:0000978">
    <property type="term" value="F:RNA polymerase II cis-regulatory region sequence-specific DNA binding"/>
    <property type="evidence" value="ECO:0007669"/>
    <property type="project" value="TreeGrafter"/>
</dbReference>
<evidence type="ECO:0000256" key="11">
    <source>
        <dbReference type="SAM" id="MobiDB-lite"/>
    </source>
</evidence>
<evidence type="ECO:0000256" key="8">
    <source>
        <dbReference type="ARBA" id="ARBA00071222"/>
    </source>
</evidence>
<evidence type="ECO:0000259" key="14">
    <source>
        <dbReference type="PROSITE" id="PS51294"/>
    </source>
</evidence>
<evidence type="ECO:0000313" key="15">
    <source>
        <dbReference type="EMBL" id="ELV13154.1"/>
    </source>
</evidence>
<dbReference type="InParanoid" id="L8YDJ6"/>
<dbReference type="Pfam" id="PF00249">
    <property type="entry name" value="Myb_DNA-binding"/>
    <property type="match status" value="2"/>
</dbReference>
<feature type="region of interest" description="Disordered" evidence="11">
    <location>
        <begin position="245"/>
        <end position="272"/>
    </location>
</feature>
<dbReference type="Pfam" id="PF13921">
    <property type="entry name" value="Myb_DNA-bind_6"/>
    <property type="match status" value="1"/>
</dbReference>
<dbReference type="SMART" id="SM00717">
    <property type="entry name" value="SANT"/>
    <property type="match status" value="5"/>
</dbReference>
<feature type="coiled-coil region" evidence="10">
    <location>
        <begin position="451"/>
        <end position="485"/>
    </location>
</feature>
<feature type="region of interest" description="Disordered" evidence="11">
    <location>
        <begin position="426"/>
        <end position="445"/>
    </location>
</feature>
<reference evidence="16" key="1">
    <citation type="submission" date="2012-07" db="EMBL/GenBank/DDBJ databases">
        <title>Genome of the Chinese tree shrew, a rising model animal genetically related to primates.</title>
        <authorList>
            <person name="Zhang G."/>
            <person name="Fan Y."/>
            <person name="Yao Y."/>
            <person name="Huang Z."/>
        </authorList>
    </citation>
    <scope>NUCLEOTIDE SEQUENCE [LARGE SCALE GENOMIC DNA]</scope>
</reference>
<keyword evidence="2" id="KW-0677">Repeat</keyword>
<dbReference type="FunCoup" id="L8YDJ6">
    <property type="interactions" value="887"/>
</dbReference>
<evidence type="ECO:0000259" key="13">
    <source>
        <dbReference type="PROSITE" id="PS51293"/>
    </source>
</evidence>